<gene>
    <name evidence="1" type="ORF">ACFPVY_12470</name>
</gene>
<reference evidence="2" key="1">
    <citation type="journal article" date="2019" name="Int. J. Syst. Evol. Microbiol.">
        <title>The Global Catalogue of Microorganisms (GCM) 10K type strain sequencing project: providing services to taxonomists for standard genome sequencing and annotation.</title>
        <authorList>
            <consortium name="The Broad Institute Genomics Platform"/>
            <consortium name="The Broad Institute Genome Sequencing Center for Infectious Disease"/>
            <person name="Wu L."/>
            <person name="Ma J."/>
        </authorList>
    </citation>
    <scope>NUCLEOTIDE SEQUENCE [LARGE SCALE GENOMIC DNA]</scope>
    <source>
        <strain evidence="2">CCUG 49679</strain>
    </source>
</reference>
<protein>
    <submittedName>
        <fullName evidence="1">Uncharacterized protein</fullName>
    </submittedName>
</protein>
<evidence type="ECO:0000313" key="2">
    <source>
        <dbReference type="Proteomes" id="UP001596287"/>
    </source>
</evidence>
<comment type="caution">
    <text evidence="1">The sequence shown here is derived from an EMBL/GenBank/DDBJ whole genome shotgun (WGS) entry which is preliminary data.</text>
</comment>
<dbReference type="Proteomes" id="UP001596287">
    <property type="component" value="Unassembled WGS sequence"/>
</dbReference>
<sequence>MNIIELFEKLNLEKTADHQFSADEVIKIEKRINVEKKLNPEIDNNVASNLVLALKNYPEEFNFLANDFLLYNFFANTRYRRDDFWPKNIEPERIRDFISRFLEEELTLYFDKKMSQNAFDDMDYLLKTKDYFPDDVLYKIEKKIHGKLDFTLNKLAVSEVSDLDSVFFLKQKSFYDLLSKFSSPEMDERVSLLINSIVEIYNATKKSGFGESAMLSISNYDAFDSDLNDLLAKNREAVRSNIDNTSSGSSGISGRTIFFIILVVLKLIWAMSKCSSNDSNTIYQNSYDNGIYNYGVSPLPNYGSQSSYVDSVFDAERERITSFKYYLVTKIPEQSAKENFKKGNFKTGDNPFTNVFGTAKTSDFESKEIVFKNNTKFDVVVLENAVKYTTSGRKNNFASRAYFIKSKESLPIKIDEKEEKVFNFYAGNTLSSFGSDAEFQIFDAMSEYRFQSLPENATEIITEDYFFSNDVELKQEGKKIKVVSKEMSLREEPVEYVKTMSAE</sequence>
<name>A0ABW1PP86_9FLAO</name>
<proteinExistence type="predicted"/>
<organism evidence="1 2">
    <name type="scientific">Flavobacterium qiangtangense</name>
    <dbReference type="NCBI Taxonomy" id="1442595"/>
    <lineage>
        <taxon>Bacteria</taxon>
        <taxon>Pseudomonadati</taxon>
        <taxon>Bacteroidota</taxon>
        <taxon>Flavobacteriia</taxon>
        <taxon>Flavobacteriales</taxon>
        <taxon>Flavobacteriaceae</taxon>
        <taxon>Flavobacterium</taxon>
    </lineage>
</organism>
<keyword evidence="2" id="KW-1185">Reference proteome</keyword>
<accession>A0ABW1PP86</accession>
<dbReference type="EMBL" id="JBHSQB010000009">
    <property type="protein sequence ID" value="MFC6097461.1"/>
    <property type="molecule type" value="Genomic_DNA"/>
</dbReference>
<dbReference type="RefSeq" id="WP_379792422.1">
    <property type="nucleotide sequence ID" value="NZ_JBHSQB010000009.1"/>
</dbReference>
<evidence type="ECO:0000313" key="1">
    <source>
        <dbReference type="EMBL" id="MFC6097461.1"/>
    </source>
</evidence>